<name>A0A929B6E0_9PSEU</name>
<sequence>MNYPPQPGQHGGTPGWGQPSGPYGQHPQGPYPQGGFPQGPYPQGSGPYGQPPQSGSQDFWRQVAPPGGGMPPKKPRTGLIAALVAGGALLLVGGVVLVVLLFLPSDEEIAVGDCVSLASERGGHTSLAECGTAESDYEVVDVREGENPNSCPDFWNNVDDGSTYCLVLDVEVGDCLTPFTSSEERLPLKEDCDTTGPVDRVSDITEEADETLCDAADGYYVFARPPLSVCFNTPEGV</sequence>
<evidence type="ECO:0000313" key="3">
    <source>
        <dbReference type="EMBL" id="MBE9374057.1"/>
    </source>
</evidence>
<feature type="compositionally biased region" description="Low complexity" evidence="1">
    <location>
        <begin position="16"/>
        <end position="35"/>
    </location>
</feature>
<keyword evidence="2" id="KW-1133">Transmembrane helix</keyword>
<keyword evidence="2" id="KW-0472">Membrane</keyword>
<evidence type="ECO:0000313" key="4">
    <source>
        <dbReference type="Proteomes" id="UP000598360"/>
    </source>
</evidence>
<keyword evidence="2" id="KW-0812">Transmembrane</keyword>
<gene>
    <name evidence="3" type="ORF">IQ251_06305</name>
</gene>
<reference evidence="3" key="1">
    <citation type="submission" date="2020-10" db="EMBL/GenBank/DDBJ databases">
        <title>Diversity and distribution of actinomycetes associated with coral in the coast of Hainan.</title>
        <authorList>
            <person name="Li F."/>
        </authorList>
    </citation>
    <scope>NUCLEOTIDE SEQUENCE</scope>
    <source>
        <strain evidence="3">HNM0983</strain>
    </source>
</reference>
<evidence type="ECO:0000256" key="2">
    <source>
        <dbReference type="SAM" id="Phobius"/>
    </source>
</evidence>
<keyword evidence="4" id="KW-1185">Reference proteome</keyword>
<feature type="transmembrane region" description="Helical" evidence="2">
    <location>
        <begin position="79"/>
        <end position="103"/>
    </location>
</feature>
<accession>A0A929B6E0</accession>
<protein>
    <submittedName>
        <fullName evidence="3">Uncharacterized protein</fullName>
    </submittedName>
</protein>
<evidence type="ECO:0000256" key="1">
    <source>
        <dbReference type="SAM" id="MobiDB-lite"/>
    </source>
</evidence>
<dbReference type="SUPFAM" id="SSF81995">
    <property type="entry name" value="beta-sandwich domain of Sec23/24"/>
    <property type="match status" value="1"/>
</dbReference>
<comment type="caution">
    <text evidence="3">The sequence shown here is derived from an EMBL/GenBank/DDBJ whole genome shotgun (WGS) entry which is preliminary data.</text>
</comment>
<dbReference type="EMBL" id="JADEYC010000009">
    <property type="protein sequence ID" value="MBE9374057.1"/>
    <property type="molecule type" value="Genomic_DNA"/>
</dbReference>
<dbReference type="AlphaFoldDB" id="A0A929B6E0"/>
<feature type="region of interest" description="Disordered" evidence="1">
    <location>
        <begin position="1"/>
        <end position="72"/>
    </location>
</feature>
<dbReference type="RefSeq" id="WP_193927497.1">
    <property type="nucleotide sequence ID" value="NZ_JADEYC010000009.1"/>
</dbReference>
<organism evidence="3 4">
    <name type="scientific">Saccharopolyspora montiporae</name>
    <dbReference type="NCBI Taxonomy" id="2781240"/>
    <lineage>
        <taxon>Bacteria</taxon>
        <taxon>Bacillati</taxon>
        <taxon>Actinomycetota</taxon>
        <taxon>Actinomycetes</taxon>
        <taxon>Pseudonocardiales</taxon>
        <taxon>Pseudonocardiaceae</taxon>
        <taxon>Saccharopolyspora</taxon>
    </lineage>
</organism>
<proteinExistence type="predicted"/>
<dbReference type="Proteomes" id="UP000598360">
    <property type="component" value="Unassembled WGS sequence"/>
</dbReference>